<keyword evidence="2" id="KW-1133">Transmembrane helix</keyword>
<comment type="caution">
    <text evidence="3">The sequence shown here is derived from an EMBL/GenBank/DDBJ whole genome shotgun (WGS) entry which is preliminary data.</text>
</comment>
<dbReference type="VEuPathDB" id="FungiDB:VP01_2024g2"/>
<protein>
    <submittedName>
        <fullName evidence="3">Uncharacterized protein</fullName>
    </submittedName>
</protein>
<evidence type="ECO:0000256" key="2">
    <source>
        <dbReference type="SAM" id="Phobius"/>
    </source>
</evidence>
<keyword evidence="2" id="KW-0812">Transmembrane</keyword>
<sequence>MHCKKKLLNCLQCFGTVPVQSAQSLCIKAWLNHIWRMLSKFFFCSDGSCTPAVGIDFLGAVVFCDTAYNCCYLQVHLISKPLYRQGLTFLNNLTVLNSYDLVIFIIMKYSSGVMTCFQQYGFPIHVVAYCEPMLTCTRQSLQEEETTIIWIGCVSQPGIELRLLGPIIRRKEKYYKILTTCFWILLKSCSPQCLKDILAYQARVSQINTSGTDLVAYNIARTQLTKFKFCCAEEMHMNIQFHPAACAPAALNFVTSGYNCQLNSNFAGSSIIHIIQVNFPSIQLSSRLFCHLSSQLLALFSSIIIDTNNETQYFQLRFMCHKKPNWKTEKQFLDAGCTQVPAQNIGLLSRRPETSHLTSHSTNTSKENGSQTELDVDKKLNLNALVSLSLLLHFKRLILNEMIIFLSNHIAFHCMAELGMWFFIIKIFQKVPQQPILYLGAVERKNVSVGN</sequence>
<evidence type="ECO:0000313" key="3">
    <source>
        <dbReference type="EMBL" id="KNZ57976.1"/>
    </source>
</evidence>
<gene>
    <name evidence="3" type="ORF">VP01_2024g2</name>
</gene>
<evidence type="ECO:0000313" key="4">
    <source>
        <dbReference type="Proteomes" id="UP000037035"/>
    </source>
</evidence>
<keyword evidence="2" id="KW-0472">Membrane</keyword>
<feature type="transmembrane region" description="Helical" evidence="2">
    <location>
        <begin position="402"/>
        <end position="424"/>
    </location>
</feature>
<feature type="region of interest" description="Disordered" evidence="1">
    <location>
        <begin position="353"/>
        <end position="372"/>
    </location>
</feature>
<dbReference type="EMBL" id="LAVV01006865">
    <property type="protein sequence ID" value="KNZ57976.1"/>
    <property type="molecule type" value="Genomic_DNA"/>
</dbReference>
<dbReference type="AlphaFoldDB" id="A0A0L6VB08"/>
<accession>A0A0L6VB08</accession>
<feature type="compositionally biased region" description="Low complexity" evidence="1">
    <location>
        <begin position="355"/>
        <end position="365"/>
    </location>
</feature>
<reference evidence="3 4" key="1">
    <citation type="submission" date="2015-08" db="EMBL/GenBank/DDBJ databases">
        <title>Next Generation Sequencing and Analysis of the Genome of Puccinia sorghi L Schw, the Causal Agent of Maize Common Rust.</title>
        <authorList>
            <person name="Rochi L."/>
            <person name="Burguener G."/>
            <person name="Darino M."/>
            <person name="Turjanski A."/>
            <person name="Kreff E."/>
            <person name="Dieguez M.J."/>
            <person name="Sacco F."/>
        </authorList>
    </citation>
    <scope>NUCLEOTIDE SEQUENCE [LARGE SCALE GENOMIC DNA]</scope>
    <source>
        <strain evidence="3 4">RO10H11247</strain>
    </source>
</reference>
<keyword evidence="4" id="KW-1185">Reference proteome</keyword>
<organism evidence="3 4">
    <name type="scientific">Puccinia sorghi</name>
    <dbReference type="NCBI Taxonomy" id="27349"/>
    <lineage>
        <taxon>Eukaryota</taxon>
        <taxon>Fungi</taxon>
        <taxon>Dikarya</taxon>
        <taxon>Basidiomycota</taxon>
        <taxon>Pucciniomycotina</taxon>
        <taxon>Pucciniomycetes</taxon>
        <taxon>Pucciniales</taxon>
        <taxon>Pucciniaceae</taxon>
        <taxon>Puccinia</taxon>
    </lineage>
</organism>
<proteinExistence type="predicted"/>
<name>A0A0L6VB08_9BASI</name>
<evidence type="ECO:0000256" key="1">
    <source>
        <dbReference type="SAM" id="MobiDB-lite"/>
    </source>
</evidence>
<dbReference type="Proteomes" id="UP000037035">
    <property type="component" value="Unassembled WGS sequence"/>
</dbReference>